<dbReference type="OrthoDB" id="3637311at2759"/>
<keyword evidence="2" id="KW-1185">Reference proteome</keyword>
<evidence type="ECO:0000313" key="1">
    <source>
        <dbReference type="EMBL" id="CZT14785.1"/>
    </source>
</evidence>
<proteinExistence type="predicted"/>
<protein>
    <submittedName>
        <fullName evidence="1">Uncharacterized protein</fullName>
    </submittedName>
</protein>
<name>A0A2D3UPH6_9PEZI</name>
<dbReference type="Proteomes" id="UP000225277">
    <property type="component" value="Unassembled WGS sequence"/>
</dbReference>
<dbReference type="EMBL" id="FJUY01000001">
    <property type="protein sequence ID" value="CZT14785.1"/>
    <property type="molecule type" value="Genomic_DNA"/>
</dbReference>
<dbReference type="GeneID" id="35606798"/>
<reference evidence="1 2" key="1">
    <citation type="submission" date="2016-03" db="EMBL/GenBank/DDBJ databases">
        <authorList>
            <person name="Ploux O."/>
        </authorList>
    </citation>
    <scope>NUCLEOTIDE SEQUENCE [LARGE SCALE GENOMIC DNA]</scope>
    <source>
        <strain evidence="1 2">URUG2</strain>
    </source>
</reference>
<organism evidence="1 2">
    <name type="scientific">Ramularia collo-cygni</name>
    <dbReference type="NCBI Taxonomy" id="112498"/>
    <lineage>
        <taxon>Eukaryota</taxon>
        <taxon>Fungi</taxon>
        <taxon>Dikarya</taxon>
        <taxon>Ascomycota</taxon>
        <taxon>Pezizomycotina</taxon>
        <taxon>Dothideomycetes</taxon>
        <taxon>Dothideomycetidae</taxon>
        <taxon>Mycosphaerellales</taxon>
        <taxon>Mycosphaerellaceae</taxon>
        <taxon>Ramularia</taxon>
    </lineage>
</organism>
<dbReference type="AlphaFoldDB" id="A0A2D3UPH6"/>
<sequence length="261" mass="29410">MLLDSNAIVANFFSFYGFRGFLREDGNDLFLRLHVLDHGNALTCMSRKLDDCVSPYGGERCGLPISAPRSLCVAFQSLYFLAGDPRIDPVGLRVEVDTFARHCLCAEHAASEDAVHGVTERLFIAVQRWQCRRVFMDEPGGFSSTPPEERPGASRLSQFFIARAPNPTARRRPKFRGNAIDCEVEYDSWGVPHERKSLAENRPEQRRLLRPPQYIRPIVDGKTAEGHLDAVGGQPHLRRSHYQNFKGRAKNAMGKIVRDAT</sequence>
<accession>A0A2D3UPH6</accession>
<dbReference type="RefSeq" id="XP_023621682.1">
    <property type="nucleotide sequence ID" value="XM_023765914.1"/>
</dbReference>
<gene>
    <name evidence="1" type="ORF">RCC_12245</name>
</gene>
<evidence type="ECO:0000313" key="2">
    <source>
        <dbReference type="Proteomes" id="UP000225277"/>
    </source>
</evidence>